<dbReference type="OrthoDB" id="10057935at2759"/>
<dbReference type="OMA" id="VENQFFR"/>
<accession>A0A2C9K6X7</accession>
<name>A0A2C9K6X7_BIOGL</name>
<proteinExistence type="predicted"/>
<gene>
    <name evidence="1" type="primary">106053730</name>
    <name evidence="4" type="synonym">LOC106053730</name>
</gene>
<dbReference type="RefSeq" id="XP_013064782.1">
    <property type="nucleotide sequence ID" value="XM_013209328.2"/>
</dbReference>
<dbReference type="KEGG" id="bgt:106053730"/>
<dbReference type="Proteomes" id="UP001165740">
    <property type="component" value="Chromosome 7"/>
</dbReference>
<reference evidence="4" key="2">
    <citation type="submission" date="2025-04" db="UniProtKB">
        <authorList>
            <consortium name="RefSeq"/>
        </authorList>
    </citation>
    <scope>IDENTIFICATION</scope>
</reference>
<dbReference type="Pfam" id="PF15074">
    <property type="entry name" value="CFAP90"/>
    <property type="match status" value="1"/>
</dbReference>
<dbReference type="Proteomes" id="UP000076420">
    <property type="component" value="Unassembled WGS sequence"/>
</dbReference>
<keyword evidence="3" id="KW-1185">Reference proteome</keyword>
<dbReference type="EnsemblMetazoa" id="BGLB014298-RD">
    <property type="protein sequence ID" value="BGLB014298-PD"/>
    <property type="gene ID" value="BGLB014298"/>
</dbReference>
<dbReference type="VEuPathDB" id="VectorBase:BGLB014298"/>
<dbReference type="PANTHER" id="PTHR34444:SF1">
    <property type="entry name" value="CILIA- AND FLAGELLA-ASSOCIATED PROTEIN 90"/>
    <property type="match status" value="1"/>
</dbReference>
<organism evidence="1 2">
    <name type="scientific">Biomphalaria glabrata</name>
    <name type="common">Bloodfluke planorb</name>
    <name type="synonym">Freshwater snail</name>
    <dbReference type="NCBI Taxonomy" id="6526"/>
    <lineage>
        <taxon>Eukaryota</taxon>
        <taxon>Metazoa</taxon>
        <taxon>Spiralia</taxon>
        <taxon>Lophotrochozoa</taxon>
        <taxon>Mollusca</taxon>
        <taxon>Gastropoda</taxon>
        <taxon>Heterobranchia</taxon>
        <taxon>Euthyneura</taxon>
        <taxon>Panpulmonata</taxon>
        <taxon>Hygrophila</taxon>
        <taxon>Lymnaeoidea</taxon>
        <taxon>Planorbidae</taxon>
        <taxon>Biomphalaria</taxon>
    </lineage>
</organism>
<dbReference type="InterPro" id="IPR027901">
    <property type="entry name" value="CFAP90"/>
</dbReference>
<evidence type="ECO:0000313" key="4">
    <source>
        <dbReference type="RefSeq" id="XP_013064782.1"/>
    </source>
</evidence>
<dbReference type="AlphaFoldDB" id="A0A2C9K6X7"/>
<dbReference type="GeneID" id="106053730"/>
<sequence length="173" mass="19710">MKAAILNFSSSQSFNGKAESRSIATIISIKMEDDTKSITVVTDTDVFHLKGRPCELSAFSHIPANRHNVPKERNYFNSYSKNCLSGSRYDRQFSIPDGYCNKIHRDDREHAKLRGLHVNDEELQKDVPTLSSTIYGQKLSLHVDHPDRKHVRIGHVKSEFYRRNGLPEGVLKA</sequence>
<protein>
    <submittedName>
        <fullName evidence="4">Uncharacterized protein CFAP90-like</fullName>
    </submittedName>
</protein>
<dbReference type="VEuPathDB" id="VectorBase:BGLAX_046421"/>
<evidence type="ECO:0000313" key="1">
    <source>
        <dbReference type="EnsemblMetazoa" id="BGLB014298-PD"/>
    </source>
</evidence>
<evidence type="ECO:0000313" key="3">
    <source>
        <dbReference type="Proteomes" id="UP001165740"/>
    </source>
</evidence>
<dbReference type="STRING" id="6526.A0A2C9K6X7"/>
<dbReference type="PANTHER" id="PTHR34444">
    <property type="entry name" value="LOC361192"/>
    <property type="match status" value="1"/>
</dbReference>
<evidence type="ECO:0000313" key="2">
    <source>
        <dbReference type="Proteomes" id="UP000076420"/>
    </source>
</evidence>
<reference evidence="1" key="1">
    <citation type="submission" date="2020-05" db="UniProtKB">
        <authorList>
            <consortium name="EnsemblMetazoa"/>
        </authorList>
    </citation>
    <scope>IDENTIFICATION</scope>
    <source>
        <strain evidence="1">BB02</strain>
    </source>
</reference>